<proteinExistence type="inferred from homology"/>
<dbReference type="PROSITE" id="PS50097">
    <property type="entry name" value="BTB"/>
    <property type="match status" value="1"/>
</dbReference>
<dbReference type="RefSeq" id="YP_009448912.1">
    <property type="nucleotide sequence ID" value="NC_036594.1"/>
</dbReference>
<reference evidence="3" key="1">
    <citation type="submission" date="2017-08" db="EMBL/GenBank/DDBJ databases">
        <authorList>
            <consortium name="Urmite Genomes"/>
        </authorList>
    </citation>
    <scope>NUCLEOTIDE SEQUENCE [LARGE SCALE GENOMIC DNA]</scope>
    <source>
        <strain evidence="3">IHUMI-LCC2</strain>
    </source>
</reference>
<dbReference type="InterPro" id="IPR011333">
    <property type="entry name" value="SKP1/BTB/POZ_sf"/>
</dbReference>
<dbReference type="SMART" id="SM00225">
    <property type="entry name" value="BTB"/>
    <property type="match status" value="1"/>
</dbReference>
<keyword evidence="4" id="KW-1185">Reference proteome</keyword>
<dbReference type="PANTHER" id="PTHR24410:SF23">
    <property type="entry name" value="BTB DOMAIN-CONTAINING PROTEIN-RELATED"/>
    <property type="match status" value="1"/>
</dbReference>
<dbReference type="Pfam" id="PF00651">
    <property type="entry name" value="BTB"/>
    <property type="match status" value="1"/>
</dbReference>
<evidence type="ECO:0000259" key="2">
    <source>
        <dbReference type="PROSITE" id="PS50097"/>
    </source>
</evidence>
<evidence type="ECO:0000256" key="1">
    <source>
        <dbReference type="ARBA" id="ARBA00006497"/>
    </source>
</evidence>
<dbReference type="InterPro" id="IPR000210">
    <property type="entry name" value="BTB/POZ_dom"/>
</dbReference>
<evidence type="ECO:0000313" key="4">
    <source>
        <dbReference type="Proteomes" id="UP000236316"/>
    </source>
</evidence>
<dbReference type="Gene3D" id="3.30.710.10">
    <property type="entry name" value="Potassium Channel Kv1.1, Chain A"/>
    <property type="match status" value="1"/>
</dbReference>
<sequence length="288" mass="34679">MNNTLKMFRKFYNNKLFSDVIIKCKNSEDKWYAHKIILCDNSDFMYKKFTLDTKDKHEDIIYVDCDSVIIECILKFLYNVEINISKYSLQTKMDIYEFADYWGVKSVNKFIKEHISKMIRKSFSEVDFDTLCQYYVYNDIKSLIREYVYNMDISSFYFPDFFDIKDVTSVLEKLKYKTTGCYERYVALKEWQMESKTDIKDLVIKYIDIENFSFQELKDADINLYIDKDVLKKHMTKKQKIQYVIDNDHLRCEYVGQFIGQCTSLKSQGYSFCTKHVKYLQKQAKMLS</sequence>
<dbReference type="PANTHER" id="PTHR24410">
    <property type="entry name" value="HL07962P-RELATED"/>
    <property type="match status" value="1"/>
</dbReference>
<name>A0A2I2L527_9VIRU</name>
<comment type="similarity">
    <text evidence="1">Belongs to the mimivirus BTB/WD family.</text>
</comment>
<feature type="domain" description="BTB" evidence="2">
    <location>
        <begin position="18"/>
        <end position="86"/>
    </location>
</feature>
<dbReference type="Proteomes" id="UP000236316">
    <property type="component" value="Segment"/>
</dbReference>
<dbReference type="GeneID" id="35382524"/>
<dbReference type="InterPro" id="IPR051481">
    <property type="entry name" value="BTB-POZ/Galectin-3-binding"/>
</dbReference>
<protein>
    <submittedName>
        <fullName evidence="3">SKP1/BTB/POZ domain-containing protein</fullName>
    </submittedName>
</protein>
<dbReference type="KEGG" id="vg:35382524"/>
<dbReference type="CDD" id="cd18186">
    <property type="entry name" value="BTB_POZ_ZBTB_KLHL-like"/>
    <property type="match status" value="1"/>
</dbReference>
<dbReference type="EMBL" id="LT906555">
    <property type="protein sequence ID" value="SNW62610.1"/>
    <property type="molecule type" value="Genomic_DNA"/>
</dbReference>
<accession>A0A2I2L527</accession>
<evidence type="ECO:0000313" key="3">
    <source>
        <dbReference type="EMBL" id="SNW62610.1"/>
    </source>
</evidence>
<dbReference type="SUPFAM" id="SSF54695">
    <property type="entry name" value="POZ domain"/>
    <property type="match status" value="1"/>
</dbReference>
<organism evidence="3">
    <name type="scientific">Orpheovirus IHUMI-LCC2</name>
    <dbReference type="NCBI Taxonomy" id="2023057"/>
    <lineage>
        <taxon>Viruses</taxon>
        <taxon>Varidnaviria</taxon>
        <taxon>Bamfordvirae</taxon>
        <taxon>Nucleocytoviricota</taxon>
        <taxon>Megaviricetes</taxon>
        <taxon>Pimascovirales</taxon>
        <taxon>Ocovirineae</taxon>
        <taxon>Orpheoviridae</taxon>
        <taxon>Alphaorpheovirus</taxon>
        <taxon>Alphaorpheovirus massiliense</taxon>
    </lineage>
</organism>
<gene>
    <name evidence="3" type="ORF">ORPV_706</name>
</gene>